<gene>
    <name evidence="3" type="ORF">AaeL_AAEL013727</name>
</gene>
<feature type="region of interest" description="Disordered" evidence="1">
    <location>
        <begin position="528"/>
        <end position="580"/>
    </location>
</feature>
<evidence type="ECO:0000256" key="1">
    <source>
        <dbReference type="SAM" id="MobiDB-lite"/>
    </source>
</evidence>
<reference evidence="3" key="1">
    <citation type="submission" date="2005-10" db="EMBL/GenBank/DDBJ databases">
        <authorList>
            <person name="Loftus B.J."/>
            <person name="Nene V.M."/>
            <person name="Hannick L.I."/>
            <person name="Bidwell S."/>
            <person name="Haas B."/>
            <person name="Amedeo P."/>
            <person name="Orvis J."/>
            <person name="Wortman J.R."/>
            <person name="White O.R."/>
            <person name="Salzberg S."/>
            <person name="Shumway M."/>
            <person name="Koo H."/>
            <person name="Zhao Y."/>
            <person name="Holmes M."/>
            <person name="Miller J."/>
            <person name="Schatz M."/>
            <person name="Pop M."/>
            <person name="Pai G."/>
            <person name="Utterback T."/>
            <person name="Rogers Y.-H."/>
            <person name="Kravitz S."/>
            <person name="Fraser C.M."/>
        </authorList>
    </citation>
    <scope>NUCLEOTIDE SEQUENCE</scope>
    <source>
        <strain evidence="3">Liverpool</strain>
    </source>
</reference>
<feature type="domain" description="Myb/SANT-like DNA-binding" evidence="2">
    <location>
        <begin position="47"/>
        <end position="136"/>
    </location>
</feature>
<dbReference type="AlphaFoldDB" id="A0A1S4G0C7"/>
<dbReference type="Pfam" id="PF13837">
    <property type="entry name" value="Myb_DNA-bind_4"/>
    <property type="match status" value="1"/>
</dbReference>
<dbReference type="PANTHER" id="PTHR22666:SF3">
    <property type="entry name" value="MYB_SANT-LIKE DNA-BINDING DOMAIN-CONTAINING PROTEIN 1"/>
    <property type="match status" value="1"/>
</dbReference>
<feature type="region of interest" description="Disordered" evidence="1">
    <location>
        <begin position="224"/>
        <end position="308"/>
    </location>
</feature>
<name>A0A1S4G0C7_AEDAE</name>
<dbReference type="PANTHER" id="PTHR22666">
    <property type="entry name" value="MYB_SANT-LIKE DNA-BINDING DOMAIN-CONTAINING PROTEIN 1"/>
    <property type="match status" value="1"/>
</dbReference>
<reference evidence="3" key="2">
    <citation type="journal article" date="2007" name="Science">
        <title>Genome sequence of Aedes aegypti, a major arbovirus vector.</title>
        <authorList>
            <person name="Nene V."/>
            <person name="Wortman J.R."/>
            <person name="Lawson D."/>
            <person name="Haas B."/>
            <person name="Kodira C."/>
            <person name="Tu Z.J."/>
            <person name="Loftus B."/>
            <person name="Xi Z."/>
            <person name="Megy K."/>
            <person name="Grabherr M."/>
            <person name="Ren Q."/>
            <person name="Zdobnov E.M."/>
            <person name="Lobo N.F."/>
            <person name="Campbell K.S."/>
            <person name="Brown S.E."/>
            <person name="Bonaldo M.F."/>
            <person name="Zhu J."/>
            <person name="Sinkins S.P."/>
            <person name="Hogenkamp D.G."/>
            <person name="Amedeo P."/>
            <person name="Arensburger P."/>
            <person name="Atkinson P.W."/>
            <person name="Bidwell S."/>
            <person name="Biedler J."/>
            <person name="Birney E."/>
            <person name="Bruggner R.V."/>
            <person name="Costas J."/>
            <person name="Coy M.R."/>
            <person name="Crabtree J."/>
            <person name="Crawford M."/>
            <person name="Debruyn B."/>
            <person name="Decaprio D."/>
            <person name="Eiglmeier K."/>
            <person name="Eisenstadt E."/>
            <person name="El-Dorry H."/>
            <person name="Gelbart W.M."/>
            <person name="Gomes S.L."/>
            <person name="Hammond M."/>
            <person name="Hannick L.I."/>
            <person name="Hogan J.R."/>
            <person name="Holmes M.H."/>
            <person name="Jaffe D."/>
            <person name="Johnston J.S."/>
            <person name="Kennedy R.C."/>
            <person name="Koo H."/>
            <person name="Kravitz S."/>
            <person name="Kriventseva E.V."/>
            <person name="Kulp D."/>
            <person name="Labutti K."/>
            <person name="Lee E."/>
            <person name="Li S."/>
            <person name="Lovin D.D."/>
            <person name="Mao C."/>
            <person name="Mauceli E."/>
            <person name="Menck C.F."/>
            <person name="Miller J.R."/>
            <person name="Montgomery P."/>
            <person name="Mori A."/>
            <person name="Nascimento A.L."/>
            <person name="Naveira H.F."/>
            <person name="Nusbaum C."/>
            <person name="O'leary S."/>
            <person name="Orvis J."/>
            <person name="Pertea M."/>
            <person name="Quesneville H."/>
            <person name="Reidenbach K.R."/>
            <person name="Rogers Y.H."/>
            <person name="Roth C.W."/>
            <person name="Schneider J.R."/>
            <person name="Schatz M."/>
            <person name="Shumway M."/>
            <person name="Stanke M."/>
            <person name="Stinson E.O."/>
            <person name="Tubio J.M."/>
            <person name="Vanzee J.P."/>
            <person name="Verjovski-Almeida S."/>
            <person name="Werner D."/>
            <person name="White O."/>
            <person name="Wyder S."/>
            <person name="Zeng Q."/>
            <person name="Zhao Q."/>
            <person name="Zhao Y."/>
            <person name="Hill C.A."/>
            <person name="Raikhel A.S."/>
            <person name="Soares M.B."/>
            <person name="Knudson D.L."/>
            <person name="Lee N.H."/>
            <person name="Galagan J."/>
            <person name="Salzberg S.L."/>
            <person name="Paulsen I.T."/>
            <person name="Dimopoulos G."/>
            <person name="Collins F.H."/>
            <person name="Birren B."/>
            <person name="Fraser-Liggett C.M."/>
            <person name="Severson D.W."/>
        </authorList>
    </citation>
    <scope>NUCLEOTIDE SEQUENCE [LARGE SCALE GENOMIC DNA]</scope>
    <source>
        <strain evidence="3">Liverpool</strain>
    </source>
</reference>
<dbReference type="OMA" id="GTRETWI"/>
<dbReference type="InterPro" id="IPR026095">
    <property type="entry name" value="Myb/SANT-like_DNA-bd_dom_prot"/>
</dbReference>
<feature type="compositionally biased region" description="Polar residues" evidence="1">
    <location>
        <begin position="528"/>
        <end position="541"/>
    </location>
</feature>
<evidence type="ECO:0000313" key="4">
    <source>
        <dbReference type="Proteomes" id="UP000682892"/>
    </source>
</evidence>
<dbReference type="KEGG" id="aag:5578526"/>
<feature type="compositionally biased region" description="Polar residues" evidence="1">
    <location>
        <begin position="558"/>
        <end position="569"/>
    </location>
</feature>
<protein>
    <submittedName>
        <fullName evidence="3">AAEL013727-PA</fullName>
    </submittedName>
</protein>
<evidence type="ECO:0000313" key="3">
    <source>
        <dbReference type="EMBL" id="EAT34010.1"/>
    </source>
</evidence>
<proteinExistence type="predicted"/>
<sequence length="580" mass="64213">MGLRRRTIDSVETVHREPQVHRETWVSTNKILNSSLISAKRMNSRNPNFDYDETKLLISLWGDPQVQKTLITTHKKHPVIADLAKRMREHGYNRSTEEINTRIKNLKCFYNRIKKDMAAGIINQTTWKHYSEMDEIISRPVFGNAHRMHMMQQQKQQEEQEELKKQILEQQEQMQRFPVKLEVMSDDDSTEIRAEDLLTIDTNPPPDDDGDALKKEELNIKDDCEKNGLGASGGGVGDEYDDDDEDDDDDSDFDVENEFNDGLDEILSKARSAVKPSSDPPTKDRSSPQVTINGSKPPTPVASVMTPNTTATTQGKISVVPTNLLLKPPTSSVSMNTPIQIYTQPTMSLGASTALVHTSQTSITSTAPTPGMAPMKLLLVNTVSKDGTTKQILTPASELPQMPQMRPAPMLQPRPSIIPIAPKPPTVSIPAINVSQKPISVMPTMTAAPKAPKAIPIPVPPGEKSPGFKKMFSQLVAVQRENLAVSRARLALEKERLEFEKQIGGPLVDVVRSLSGFFNGFLQQHAQQKHGQIVNGSNGQEKGQPAAKKRRTEGSVEKPQQSTVTTTDSVKTEVISDDDN</sequence>
<reference evidence="3" key="3">
    <citation type="submission" date="2012-09" db="EMBL/GenBank/DDBJ databases">
        <authorList>
            <consortium name="VectorBase"/>
        </authorList>
    </citation>
    <scope>NUCLEOTIDE SEQUENCE</scope>
    <source>
        <strain evidence="3">Liverpool</strain>
    </source>
</reference>
<evidence type="ECO:0000259" key="2">
    <source>
        <dbReference type="Pfam" id="PF13837"/>
    </source>
</evidence>
<dbReference type="EMBL" id="CH478089">
    <property type="protein sequence ID" value="EAT34010.1"/>
    <property type="molecule type" value="Genomic_DNA"/>
</dbReference>
<organism evidence="3 4">
    <name type="scientific">Aedes aegypti</name>
    <name type="common">Yellowfever mosquito</name>
    <name type="synonym">Culex aegypti</name>
    <dbReference type="NCBI Taxonomy" id="7159"/>
    <lineage>
        <taxon>Eukaryota</taxon>
        <taxon>Metazoa</taxon>
        <taxon>Ecdysozoa</taxon>
        <taxon>Arthropoda</taxon>
        <taxon>Hexapoda</taxon>
        <taxon>Insecta</taxon>
        <taxon>Pterygota</taxon>
        <taxon>Neoptera</taxon>
        <taxon>Endopterygota</taxon>
        <taxon>Diptera</taxon>
        <taxon>Nematocera</taxon>
        <taxon>Culicoidea</taxon>
        <taxon>Culicidae</taxon>
        <taxon>Culicinae</taxon>
        <taxon>Aedini</taxon>
        <taxon>Aedes</taxon>
        <taxon>Stegomyia</taxon>
    </lineage>
</organism>
<dbReference type="GO" id="GO:0045893">
    <property type="term" value="P:positive regulation of DNA-templated transcription"/>
    <property type="evidence" value="ECO:0007669"/>
    <property type="project" value="TreeGrafter"/>
</dbReference>
<dbReference type="Proteomes" id="UP000682892">
    <property type="component" value="Unassembled WGS sequence"/>
</dbReference>
<feature type="compositionally biased region" description="Acidic residues" evidence="1">
    <location>
        <begin position="238"/>
        <end position="264"/>
    </location>
</feature>
<feature type="compositionally biased region" description="Polar residues" evidence="1">
    <location>
        <begin position="287"/>
        <end position="296"/>
    </location>
</feature>
<dbReference type="InterPro" id="IPR044822">
    <property type="entry name" value="Myb_DNA-bind_4"/>
</dbReference>
<dbReference type="HOGENOM" id="CLU_019146_0_0_1"/>
<dbReference type="Gene3D" id="1.10.10.60">
    <property type="entry name" value="Homeodomain-like"/>
    <property type="match status" value="1"/>
</dbReference>
<dbReference type="OrthoDB" id="691673at2759"/>
<dbReference type="GO" id="GO:0016604">
    <property type="term" value="C:nuclear body"/>
    <property type="evidence" value="ECO:0007669"/>
    <property type="project" value="TreeGrafter"/>
</dbReference>
<accession>A0A1S4G0C7</accession>